<reference evidence="3" key="1">
    <citation type="journal article" date="2019" name="Int. J. Syst. Evol. Microbiol.">
        <title>The Global Catalogue of Microorganisms (GCM) 10K type strain sequencing project: providing services to taxonomists for standard genome sequencing and annotation.</title>
        <authorList>
            <consortium name="The Broad Institute Genomics Platform"/>
            <consortium name="The Broad Institute Genome Sequencing Center for Infectious Disease"/>
            <person name="Wu L."/>
            <person name="Ma J."/>
        </authorList>
    </citation>
    <scope>NUCLEOTIDE SEQUENCE [LARGE SCALE GENOMIC DNA]</scope>
    <source>
        <strain evidence="3">NBRC 106396</strain>
    </source>
</reference>
<dbReference type="RefSeq" id="WP_379746331.1">
    <property type="nucleotide sequence ID" value="NZ_JBHTCP010000004.1"/>
</dbReference>
<feature type="region of interest" description="Disordered" evidence="1">
    <location>
        <begin position="1"/>
        <end position="102"/>
    </location>
</feature>
<feature type="compositionally biased region" description="Pro residues" evidence="1">
    <location>
        <begin position="64"/>
        <end position="74"/>
    </location>
</feature>
<accession>A0ABW2NLG7</accession>
<evidence type="ECO:0000313" key="2">
    <source>
        <dbReference type="EMBL" id="MFC7370647.1"/>
    </source>
</evidence>
<feature type="compositionally biased region" description="Polar residues" evidence="1">
    <location>
        <begin position="22"/>
        <end position="31"/>
    </location>
</feature>
<evidence type="ECO:0000256" key="1">
    <source>
        <dbReference type="SAM" id="MobiDB-lite"/>
    </source>
</evidence>
<evidence type="ECO:0008006" key="4">
    <source>
        <dbReference type="Google" id="ProtNLM"/>
    </source>
</evidence>
<sequence length="131" mass="14585">MSNKKIERNYPYGGYDPFKTPSAKQFANSTPAVPDRPPFQQGWPSFNPPAPTSMNYQQHMPFPGHGPMPFPMPMPFGQQPGMFGYPPNQQQGYQNTQQKPQSNWNIGSTISGANQVMGIMKQLGGLASFFK</sequence>
<evidence type="ECO:0000313" key="3">
    <source>
        <dbReference type="Proteomes" id="UP001596549"/>
    </source>
</evidence>
<organism evidence="2 3">
    <name type="scientific">Fictibacillus iocasae</name>
    <dbReference type="NCBI Taxonomy" id="2715437"/>
    <lineage>
        <taxon>Bacteria</taxon>
        <taxon>Bacillati</taxon>
        <taxon>Bacillota</taxon>
        <taxon>Bacilli</taxon>
        <taxon>Bacillales</taxon>
        <taxon>Fictibacillaceae</taxon>
        <taxon>Fictibacillus</taxon>
    </lineage>
</organism>
<dbReference type="Proteomes" id="UP001596549">
    <property type="component" value="Unassembled WGS sequence"/>
</dbReference>
<name>A0ABW2NLG7_9BACL</name>
<keyword evidence="3" id="KW-1185">Reference proteome</keyword>
<protein>
    <recommendedName>
        <fullName evidence="4">Spore coat protein</fullName>
    </recommendedName>
</protein>
<proteinExistence type="predicted"/>
<dbReference type="EMBL" id="JBHTCP010000004">
    <property type="protein sequence ID" value="MFC7370647.1"/>
    <property type="molecule type" value="Genomic_DNA"/>
</dbReference>
<feature type="compositionally biased region" description="Low complexity" evidence="1">
    <location>
        <begin position="75"/>
        <end position="101"/>
    </location>
</feature>
<comment type="caution">
    <text evidence="2">The sequence shown here is derived from an EMBL/GenBank/DDBJ whole genome shotgun (WGS) entry which is preliminary data.</text>
</comment>
<gene>
    <name evidence="2" type="ORF">ACFQPF_03040</name>
</gene>